<reference evidence="2 3" key="1">
    <citation type="submission" date="2012-12" db="EMBL/GenBank/DDBJ databases">
        <title>Genome Assembly of Photobacterium sp. AK15.</title>
        <authorList>
            <person name="Khatri I."/>
            <person name="Vaidya B."/>
            <person name="Srinivas T.N.R."/>
            <person name="Subramanian S."/>
            <person name="Pinnaka A."/>
        </authorList>
    </citation>
    <scope>NUCLEOTIDE SEQUENCE [LARGE SCALE GENOMIC DNA]</scope>
    <source>
        <strain evidence="2 3">AK15</strain>
    </source>
</reference>
<comment type="caution">
    <text evidence="2">The sequence shown here is derived from an EMBL/GenBank/DDBJ whole genome shotgun (WGS) entry which is preliminary data.</text>
</comment>
<keyword evidence="1" id="KW-1133">Transmembrane helix</keyword>
<keyword evidence="1" id="KW-0812">Transmembrane</keyword>
<protein>
    <submittedName>
        <fullName evidence="2">Uncharacterized protein</fullName>
    </submittedName>
</protein>
<feature type="transmembrane region" description="Helical" evidence="1">
    <location>
        <begin position="12"/>
        <end position="34"/>
    </location>
</feature>
<evidence type="ECO:0000313" key="2">
    <source>
        <dbReference type="EMBL" id="ELR66250.1"/>
    </source>
</evidence>
<dbReference type="PATRIC" id="fig|1056511.3.peg.1726"/>
<sequence>MKQADEKVATKIMVAAFFFPANLQKVCLKGIYFITELLSQ</sequence>
<organism evidence="2 3">
    <name type="scientific">Photobacterium marinum</name>
    <dbReference type="NCBI Taxonomy" id="1056511"/>
    <lineage>
        <taxon>Bacteria</taxon>
        <taxon>Pseudomonadati</taxon>
        <taxon>Pseudomonadota</taxon>
        <taxon>Gammaproteobacteria</taxon>
        <taxon>Vibrionales</taxon>
        <taxon>Vibrionaceae</taxon>
        <taxon>Photobacterium</taxon>
    </lineage>
</organism>
<evidence type="ECO:0000256" key="1">
    <source>
        <dbReference type="SAM" id="Phobius"/>
    </source>
</evidence>
<proteinExistence type="predicted"/>
<dbReference type="EMBL" id="AMZO01000009">
    <property type="protein sequence ID" value="ELR66250.1"/>
    <property type="molecule type" value="Genomic_DNA"/>
</dbReference>
<evidence type="ECO:0000313" key="3">
    <source>
        <dbReference type="Proteomes" id="UP000011134"/>
    </source>
</evidence>
<keyword evidence="3" id="KW-1185">Reference proteome</keyword>
<accession>L8JBR0</accession>
<dbReference type="AlphaFoldDB" id="L8JBR0"/>
<name>L8JBR0_9GAMM</name>
<keyword evidence="1" id="KW-0472">Membrane</keyword>
<dbReference type="Proteomes" id="UP000011134">
    <property type="component" value="Unassembled WGS sequence"/>
</dbReference>
<gene>
    <name evidence="2" type="ORF">C942_04912</name>
</gene>